<dbReference type="RefSeq" id="XP_035340073.1">
    <property type="nucleotide sequence ID" value="XM_035484180.1"/>
</dbReference>
<keyword evidence="8 16" id="KW-0732">Signal</keyword>
<feature type="active site" description="Charge relay system" evidence="15">
    <location>
        <position position="285"/>
    </location>
</feature>
<keyword evidence="10 15" id="KW-0720">Serine protease</keyword>
<feature type="binding site" evidence="15">
    <location>
        <position position="547"/>
    </location>
    <ligand>
        <name>Ca(2+)</name>
        <dbReference type="ChEBI" id="CHEBI:29108"/>
    </ligand>
</feature>
<dbReference type="InterPro" id="IPR023828">
    <property type="entry name" value="Peptidase_S8_Ser-AS"/>
</dbReference>
<feature type="domain" description="Peptidase S53" evidence="17">
    <location>
        <begin position="210"/>
        <end position="604"/>
    </location>
</feature>
<comment type="cofactor">
    <cofactor evidence="15">
        <name>Ca(2+)</name>
        <dbReference type="ChEBI" id="CHEBI:29108"/>
    </cofactor>
    <text evidence="15">Binds 1 Ca(2+) ion per subunit.</text>
</comment>
<protein>
    <recommendedName>
        <fullName evidence="4">tripeptidyl-peptidase II</fullName>
        <ecNumber evidence="4">3.4.14.10</ecNumber>
    </recommendedName>
</protein>
<dbReference type="FunFam" id="3.40.50.200:FF:000015">
    <property type="entry name" value="Tripeptidyl peptidase A"/>
    <property type="match status" value="1"/>
</dbReference>
<evidence type="ECO:0000256" key="14">
    <source>
        <dbReference type="ARBA" id="ARBA00023180"/>
    </source>
</evidence>
<feature type="binding site" evidence="15">
    <location>
        <position position="546"/>
    </location>
    <ligand>
        <name>Ca(2+)</name>
        <dbReference type="ChEBI" id="CHEBI:29108"/>
    </ligand>
</feature>
<dbReference type="SUPFAM" id="SSF52743">
    <property type="entry name" value="Subtilisin-like"/>
    <property type="match status" value="1"/>
</dbReference>
<comment type="function">
    <text evidence="2">Secreted tripeptidyl-peptidase which degrades proteins at acidic pHs and is involved in virulence.</text>
</comment>
<dbReference type="SUPFAM" id="SSF54897">
    <property type="entry name" value="Protease propeptides/inhibitors"/>
    <property type="match status" value="1"/>
</dbReference>
<feature type="active site" description="Charge relay system" evidence="15">
    <location>
        <position position="504"/>
    </location>
</feature>
<keyword evidence="13" id="KW-0865">Zymogen</keyword>
<keyword evidence="12" id="KW-0843">Virulence</keyword>
<keyword evidence="9 15" id="KW-0378">Hydrolase</keyword>
<evidence type="ECO:0000256" key="5">
    <source>
        <dbReference type="ARBA" id="ARBA00022525"/>
    </source>
</evidence>
<dbReference type="SMART" id="SM00944">
    <property type="entry name" value="Pro-kuma_activ"/>
    <property type="match status" value="1"/>
</dbReference>
<dbReference type="PANTHER" id="PTHR14218:SF34">
    <property type="entry name" value="TRIPEPTIDYL-PEPTIDASE SED4"/>
    <property type="match status" value="1"/>
</dbReference>
<evidence type="ECO:0000256" key="13">
    <source>
        <dbReference type="ARBA" id="ARBA00023145"/>
    </source>
</evidence>
<keyword evidence="11 15" id="KW-0106">Calcium</keyword>
<evidence type="ECO:0000256" key="8">
    <source>
        <dbReference type="ARBA" id="ARBA00022729"/>
    </source>
</evidence>
<dbReference type="PROSITE" id="PS00138">
    <property type="entry name" value="SUBTILASE_SER"/>
    <property type="match status" value="1"/>
</dbReference>
<gene>
    <name evidence="18" type="ORF">TRUGW13939_00974</name>
</gene>
<evidence type="ECO:0000256" key="9">
    <source>
        <dbReference type="ARBA" id="ARBA00022801"/>
    </source>
</evidence>
<dbReference type="Proteomes" id="UP000509510">
    <property type="component" value="Chromosome I"/>
</dbReference>
<sequence length="604" mass="63718">MARNILLGAGLLAQLAAPVLGAAALATHESLFSLPSGWAHDNLPEADTPIQLSIALTLQNIDQLESTLKSVSTPGGASYGQYLDQSDLTSKFGPSDASVEAVINWLKEAGISSIHTTDHSVNFATTVSKANSLLGAKFKYYTNGETSKLRTLAYSIPGDLKSDIDLISPTTYFGKTTAQRSIKTFKSKRGSSTTTSASSSVSVAASCQTSITPACLKELYNVGNYTPSAKHGSRVGFGSFLNESALYSDLAIYEKLNKIPSQNFTKVIIDNASNSQDPASGGYGESNLDVQNIIGIAHPLPVTEFLTGGSPPFVPSLDDATNTNEPYLPYYEYLLSQSSESLPQVISNSYGDDEQSVPFQYAVRTCNLIGLMGLRGITVLESSGDLGVGSGCLSNDGRNKTQFEPIFPATCPYVLSIGGTVSVTPEEAWSASSGGFSDYFPRAWYQEGAVETYLEENISPATKEYYKSYTNFAGRGFPDVSAHSLTPDYQVIYAGAPAGSGGTSAAAPVVAGIIALLNDARLAAGKPALGFLNPFFYLLGQKGLNDITLGQAVGCNGINGQSGQPVPGGGIIPWATWNATEGWDPVTGLGTPDFQKLKEIVLSF</sequence>
<evidence type="ECO:0000256" key="11">
    <source>
        <dbReference type="ARBA" id="ARBA00022837"/>
    </source>
</evidence>
<name>A0A7H8QIW9_TALRU</name>
<feature type="binding site" evidence="15">
    <location>
        <position position="584"/>
    </location>
    <ligand>
        <name>Ca(2+)</name>
        <dbReference type="ChEBI" id="CHEBI:29108"/>
    </ligand>
</feature>
<evidence type="ECO:0000256" key="4">
    <source>
        <dbReference type="ARBA" id="ARBA00012462"/>
    </source>
</evidence>
<evidence type="ECO:0000256" key="7">
    <source>
        <dbReference type="ARBA" id="ARBA00022723"/>
    </source>
</evidence>
<evidence type="ECO:0000256" key="10">
    <source>
        <dbReference type="ARBA" id="ARBA00022825"/>
    </source>
</evidence>
<keyword evidence="19" id="KW-1185">Reference proteome</keyword>
<dbReference type="GO" id="GO:0008240">
    <property type="term" value="F:tripeptidyl-peptidase activity"/>
    <property type="evidence" value="ECO:0007669"/>
    <property type="project" value="UniProtKB-EC"/>
</dbReference>
<feature type="chain" id="PRO_5028957865" description="tripeptidyl-peptidase II" evidence="16">
    <location>
        <begin position="22"/>
        <end position="604"/>
    </location>
</feature>
<dbReference type="InterPro" id="IPR030400">
    <property type="entry name" value="Sedolisin_dom"/>
</dbReference>
<evidence type="ECO:0000256" key="12">
    <source>
        <dbReference type="ARBA" id="ARBA00023026"/>
    </source>
</evidence>
<dbReference type="GO" id="GO:0004252">
    <property type="term" value="F:serine-type endopeptidase activity"/>
    <property type="evidence" value="ECO:0007669"/>
    <property type="project" value="UniProtKB-UniRule"/>
</dbReference>
<evidence type="ECO:0000313" key="19">
    <source>
        <dbReference type="Proteomes" id="UP000509510"/>
    </source>
</evidence>
<feature type="active site" description="Charge relay system" evidence="15">
    <location>
        <position position="289"/>
    </location>
</feature>
<dbReference type="PANTHER" id="PTHR14218">
    <property type="entry name" value="PROTEASE S8 TRIPEPTIDYL PEPTIDASE I CLN2"/>
    <property type="match status" value="1"/>
</dbReference>
<keyword evidence="14" id="KW-0325">Glycoprotein</keyword>
<comment type="catalytic activity">
    <reaction evidence="1">
        <text>Release of an N-terminal tripeptide from a polypeptide.</text>
        <dbReference type="EC" id="3.4.14.10"/>
    </reaction>
</comment>
<proteinExistence type="predicted"/>
<organism evidence="18 19">
    <name type="scientific">Talaromyces rugulosus</name>
    <name type="common">Penicillium rugulosum</name>
    <dbReference type="NCBI Taxonomy" id="121627"/>
    <lineage>
        <taxon>Eukaryota</taxon>
        <taxon>Fungi</taxon>
        <taxon>Dikarya</taxon>
        <taxon>Ascomycota</taxon>
        <taxon>Pezizomycotina</taxon>
        <taxon>Eurotiomycetes</taxon>
        <taxon>Eurotiomycetidae</taxon>
        <taxon>Eurotiales</taxon>
        <taxon>Trichocomaceae</taxon>
        <taxon>Talaromyces</taxon>
        <taxon>Talaromyces sect. Islandici</taxon>
    </lineage>
</organism>
<keyword evidence="7 15" id="KW-0479">Metal-binding</keyword>
<dbReference type="Pfam" id="PF09286">
    <property type="entry name" value="Pro-kuma_activ"/>
    <property type="match status" value="1"/>
</dbReference>
<dbReference type="OrthoDB" id="409122at2759"/>
<feature type="binding site" evidence="15">
    <location>
        <position position="582"/>
    </location>
    <ligand>
        <name>Ca(2+)</name>
        <dbReference type="ChEBI" id="CHEBI:29108"/>
    </ligand>
</feature>
<comment type="subcellular location">
    <subcellularLocation>
        <location evidence="3">Secreted</location>
        <location evidence="3">Extracellular space</location>
    </subcellularLocation>
</comment>
<dbReference type="CDD" id="cd11377">
    <property type="entry name" value="Pro-peptidase_S53"/>
    <property type="match status" value="1"/>
</dbReference>
<feature type="signal peptide" evidence="16">
    <location>
        <begin position="1"/>
        <end position="21"/>
    </location>
</feature>
<evidence type="ECO:0000256" key="1">
    <source>
        <dbReference type="ARBA" id="ARBA00001910"/>
    </source>
</evidence>
<dbReference type="Pfam" id="PF00082">
    <property type="entry name" value="Peptidase_S8"/>
    <property type="match status" value="1"/>
</dbReference>
<dbReference type="GeneID" id="55988487"/>
<evidence type="ECO:0000256" key="3">
    <source>
        <dbReference type="ARBA" id="ARBA00004239"/>
    </source>
</evidence>
<dbReference type="InterPro" id="IPR036852">
    <property type="entry name" value="Peptidase_S8/S53_dom_sf"/>
</dbReference>
<dbReference type="InterPro" id="IPR000209">
    <property type="entry name" value="Peptidase_S8/S53_dom"/>
</dbReference>
<dbReference type="InterPro" id="IPR050819">
    <property type="entry name" value="Tripeptidyl-peptidase_I"/>
</dbReference>
<evidence type="ECO:0000256" key="16">
    <source>
        <dbReference type="SAM" id="SignalP"/>
    </source>
</evidence>
<dbReference type="GO" id="GO:0046872">
    <property type="term" value="F:metal ion binding"/>
    <property type="evidence" value="ECO:0007669"/>
    <property type="project" value="UniProtKB-UniRule"/>
</dbReference>
<dbReference type="KEGG" id="trg:TRUGW13939_00974"/>
<dbReference type="GO" id="GO:0005576">
    <property type="term" value="C:extracellular region"/>
    <property type="evidence" value="ECO:0007669"/>
    <property type="project" value="UniProtKB-SubCell"/>
</dbReference>
<dbReference type="AlphaFoldDB" id="A0A7H8QIW9"/>
<keyword evidence="6 15" id="KW-0645">Protease</keyword>
<dbReference type="EMBL" id="CP055898">
    <property type="protein sequence ID" value="QKX53894.1"/>
    <property type="molecule type" value="Genomic_DNA"/>
</dbReference>
<evidence type="ECO:0000259" key="17">
    <source>
        <dbReference type="PROSITE" id="PS51695"/>
    </source>
</evidence>
<evidence type="ECO:0000313" key="18">
    <source>
        <dbReference type="EMBL" id="QKX53894.1"/>
    </source>
</evidence>
<dbReference type="EC" id="3.4.14.10" evidence="4"/>
<evidence type="ECO:0000256" key="15">
    <source>
        <dbReference type="PROSITE-ProRule" id="PRU01032"/>
    </source>
</evidence>
<dbReference type="CDD" id="cd04056">
    <property type="entry name" value="Peptidases_S53"/>
    <property type="match status" value="1"/>
</dbReference>
<dbReference type="GO" id="GO:0006508">
    <property type="term" value="P:proteolysis"/>
    <property type="evidence" value="ECO:0007669"/>
    <property type="project" value="UniProtKB-KW"/>
</dbReference>
<reference evidence="19" key="1">
    <citation type="submission" date="2020-06" db="EMBL/GenBank/DDBJ databases">
        <title>A chromosome-scale genome assembly of Talaromyces rugulosus W13939.</title>
        <authorList>
            <person name="Wang B."/>
            <person name="Guo L."/>
            <person name="Ye K."/>
            <person name="Wang L."/>
        </authorList>
    </citation>
    <scope>NUCLEOTIDE SEQUENCE [LARGE SCALE GENOMIC DNA]</scope>
    <source>
        <strain evidence="19">W13939</strain>
    </source>
</reference>
<evidence type="ECO:0000256" key="6">
    <source>
        <dbReference type="ARBA" id="ARBA00022670"/>
    </source>
</evidence>
<dbReference type="InterPro" id="IPR015366">
    <property type="entry name" value="S53_propep"/>
</dbReference>
<evidence type="ECO:0000256" key="2">
    <source>
        <dbReference type="ARBA" id="ARBA00002451"/>
    </source>
</evidence>
<accession>A0A7H8QIW9</accession>
<dbReference type="PROSITE" id="PS51695">
    <property type="entry name" value="SEDOLISIN"/>
    <property type="match status" value="1"/>
</dbReference>
<keyword evidence="5" id="KW-0964">Secreted</keyword>
<dbReference type="Gene3D" id="3.40.50.200">
    <property type="entry name" value="Peptidase S8/S53 domain"/>
    <property type="match status" value="1"/>
</dbReference>